<proteinExistence type="predicted"/>
<reference evidence="1" key="1">
    <citation type="journal article" date="2013" name="Nature">
        <title>Draft genome of the wheat A-genome progenitor Triticum urartu.</title>
        <authorList>
            <person name="Ling H.Q."/>
            <person name="Zhao S."/>
            <person name="Liu D."/>
            <person name="Wang J."/>
            <person name="Sun H."/>
            <person name="Zhang C."/>
            <person name="Fan H."/>
            <person name="Li D."/>
            <person name="Dong L."/>
            <person name="Tao Y."/>
            <person name="Gao C."/>
            <person name="Wu H."/>
            <person name="Li Y."/>
            <person name="Cui Y."/>
            <person name="Guo X."/>
            <person name="Zheng S."/>
            <person name="Wang B."/>
            <person name="Yu K."/>
            <person name="Liang Q."/>
            <person name="Yang W."/>
            <person name="Lou X."/>
            <person name="Chen J."/>
            <person name="Feng M."/>
            <person name="Jian J."/>
            <person name="Zhang X."/>
            <person name="Luo G."/>
            <person name="Jiang Y."/>
            <person name="Liu J."/>
            <person name="Wang Z."/>
            <person name="Sha Y."/>
            <person name="Zhang B."/>
            <person name="Wu H."/>
            <person name="Tang D."/>
            <person name="Shen Q."/>
            <person name="Xue P."/>
            <person name="Zou S."/>
            <person name="Wang X."/>
            <person name="Liu X."/>
            <person name="Wang F."/>
            <person name="Yang Y."/>
            <person name="An X."/>
            <person name="Dong Z."/>
            <person name="Zhang K."/>
            <person name="Zhang X."/>
            <person name="Luo M.C."/>
            <person name="Dvorak J."/>
            <person name="Tong Y."/>
            <person name="Wang J."/>
            <person name="Yang H."/>
            <person name="Li Z."/>
            <person name="Wang D."/>
            <person name="Zhang A."/>
            <person name="Wang J."/>
        </authorList>
    </citation>
    <scope>NUCLEOTIDE SEQUENCE</scope>
</reference>
<sequence>MDRHSERLLLLRVYAFLKSRKLNRAANALEQEARLRFDWPRVHLMIRAGRWRSADEYTSAFLDGGRASTPEACATLFLLRFQRFVRALKRGDEAWAGRYLARRILPVLHAHPDRDAAAARCAAVLRDRRALDAQRDDAEARRACNHEFLGLIFQNDGFLILTDDDTELKRLGRAASLGLRRYARPRRGRPRARRVEHALGSVIEI</sequence>
<organism evidence="1">
    <name type="scientific">Triticum urartu</name>
    <name type="common">Red wild einkorn</name>
    <name type="synonym">Crithodium urartu</name>
    <dbReference type="NCBI Taxonomy" id="4572"/>
    <lineage>
        <taxon>Eukaryota</taxon>
        <taxon>Viridiplantae</taxon>
        <taxon>Streptophyta</taxon>
        <taxon>Embryophyta</taxon>
        <taxon>Tracheophyta</taxon>
        <taxon>Spermatophyta</taxon>
        <taxon>Magnoliopsida</taxon>
        <taxon>Liliopsida</taxon>
        <taxon>Poales</taxon>
        <taxon>Poaceae</taxon>
        <taxon>BOP clade</taxon>
        <taxon>Pooideae</taxon>
        <taxon>Triticodae</taxon>
        <taxon>Triticeae</taxon>
        <taxon>Triticinae</taxon>
        <taxon>Triticum</taxon>
    </lineage>
</organism>
<accession>M7ZPT6</accession>
<dbReference type="AlphaFoldDB" id="M7ZPT6"/>
<dbReference type="PANTHER" id="PTHR36478:SF13">
    <property type="entry name" value="LISH DOMAIN-CONTAINING PROTEIN"/>
    <property type="match status" value="1"/>
</dbReference>
<name>M7ZPT6_TRIUA</name>
<gene>
    <name evidence="1" type="ORF">TRIUR3_27627</name>
</gene>
<dbReference type="PANTHER" id="PTHR36478">
    <property type="entry name" value="OS04G0614237 PROTEIN-RELATED"/>
    <property type="match status" value="1"/>
</dbReference>
<evidence type="ECO:0000313" key="1">
    <source>
        <dbReference type="EMBL" id="EMS61656.1"/>
    </source>
</evidence>
<protein>
    <submittedName>
        <fullName evidence="1">Uncharacterized protein</fullName>
    </submittedName>
</protein>
<dbReference type="EMBL" id="KD092911">
    <property type="protein sequence ID" value="EMS61656.1"/>
    <property type="molecule type" value="Genomic_DNA"/>
</dbReference>